<proteinExistence type="predicted"/>
<dbReference type="Pfam" id="PF05573">
    <property type="entry name" value="NosL"/>
    <property type="match status" value="1"/>
</dbReference>
<dbReference type="EMBL" id="CP020465">
    <property type="protein sequence ID" value="ASP47492.1"/>
    <property type="molecule type" value="Genomic_DNA"/>
</dbReference>
<evidence type="ECO:0000313" key="1">
    <source>
        <dbReference type="EMBL" id="ASP47492.1"/>
    </source>
</evidence>
<dbReference type="RefSeq" id="WP_081150177.1">
    <property type="nucleotide sequence ID" value="NZ_CP020465.1"/>
</dbReference>
<dbReference type="Proteomes" id="UP000202259">
    <property type="component" value="Chromosome"/>
</dbReference>
<dbReference type="PANTHER" id="PTHR41247">
    <property type="entry name" value="HTH-TYPE TRANSCRIPTIONAL REPRESSOR YCNK"/>
    <property type="match status" value="1"/>
</dbReference>
<dbReference type="OrthoDB" id="982633at2"/>
<accession>A0A222G6X1</accession>
<keyword evidence="2" id="KW-1185">Reference proteome</keyword>
<dbReference type="PANTHER" id="PTHR41247:SF1">
    <property type="entry name" value="HTH-TYPE TRANSCRIPTIONAL REPRESSOR YCNK"/>
    <property type="match status" value="1"/>
</dbReference>
<dbReference type="Gene3D" id="3.30.70.2050">
    <property type="match status" value="1"/>
</dbReference>
<protein>
    <submittedName>
        <fullName evidence="1">Nitrous oxide reductase accessory protein NosL</fullName>
    </submittedName>
</protein>
<name>A0A222G6X1_9GAMM</name>
<dbReference type="InterPro" id="IPR008719">
    <property type="entry name" value="N2O_reductase_NosL"/>
</dbReference>
<dbReference type="PROSITE" id="PS51257">
    <property type="entry name" value="PROKAR_LIPOPROTEIN"/>
    <property type="match status" value="1"/>
</dbReference>
<sequence length="166" mass="18634">MQRKVFLLLVLFAVFSCSEQSEQQKIIHQAVTIESADECHLCGMLISNFSGPKAELFRKGVTTEDNNRVKKFCSTRDMFSFYLDPENNRNVTTILVHDMSKAPWDSPNDSYFIDARLAWYVVGSNLTGAMGKTLASFSTKTDADTFASEFGGNVIDFNAVNYQSLQ</sequence>
<organism evidence="1 2">
    <name type="scientific">Cognaticolwellia beringensis</name>
    <dbReference type="NCBI Taxonomy" id="1967665"/>
    <lineage>
        <taxon>Bacteria</taxon>
        <taxon>Pseudomonadati</taxon>
        <taxon>Pseudomonadota</taxon>
        <taxon>Gammaproteobacteria</taxon>
        <taxon>Alteromonadales</taxon>
        <taxon>Colwelliaceae</taxon>
        <taxon>Cognaticolwellia</taxon>
    </lineage>
</organism>
<dbReference type="Gene3D" id="3.30.70.2060">
    <property type="match status" value="1"/>
</dbReference>
<dbReference type="KEGG" id="cber:B5D82_06845"/>
<gene>
    <name evidence="1" type="ORF">B5D82_06845</name>
</gene>
<dbReference type="SUPFAM" id="SSF160387">
    <property type="entry name" value="NosL/MerB-like"/>
    <property type="match status" value="1"/>
</dbReference>
<dbReference type="AlphaFoldDB" id="A0A222G6X1"/>
<evidence type="ECO:0000313" key="2">
    <source>
        <dbReference type="Proteomes" id="UP000202259"/>
    </source>
</evidence>
<reference evidence="1 2" key="1">
    <citation type="submission" date="2017-08" db="EMBL/GenBank/DDBJ databases">
        <title>Complete genome of Colwellia sp. NB097-1, a psychrophile bacterium ioslated from Bering Sea.</title>
        <authorList>
            <person name="Chen X."/>
        </authorList>
    </citation>
    <scope>NUCLEOTIDE SEQUENCE [LARGE SCALE GENOMIC DNA]</scope>
    <source>
        <strain evidence="1 2">NB097-1</strain>
    </source>
</reference>